<dbReference type="GO" id="GO:0000146">
    <property type="term" value="F:microfilament motor activity"/>
    <property type="evidence" value="ECO:0007669"/>
    <property type="project" value="InterPro"/>
</dbReference>
<dbReference type="GO" id="GO:0035556">
    <property type="term" value="P:intracellular signal transduction"/>
    <property type="evidence" value="ECO:0007669"/>
    <property type="project" value="InterPro"/>
</dbReference>
<reference evidence="4" key="1">
    <citation type="submission" date="2022-11" db="UniProtKB">
        <authorList>
            <consortium name="WormBaseParasite"/>
        </authorList>
    </citation>
    <scope>IDENTIFICATION</scope>
</reference>
<dbReference type="GO" id="GO:0005096">
    <property type="term" value="F:GTPase activator activity"/>
    <property type="evidence" value="ECO:0007669"/>
    <property type="project" value="InterPro"/>
</dbReference>
<dbReference type="Proteomes" id="UP000887564">
    <property type="component" value="Unplaced"/>
</dbReference>
<comment type="subcellular location">
    <subcellularLocation>
        <location evidence="1">Cytoplasm</location>
    </subcellularLocation>
</comment>
<dbReference type="GO" id="GO:0051015">
    <property type="term" value="F:actin filament binding"/>
    <property type="evidence" value="ECO:0007669"/>
    <property type="project" value="TreeGrafter"/>
</dbReference>
<evidence type="ECO:0000256" key="2">
    <source>
        <dbReference type="ARBA" id="ARBA00022490"/>
    </source>
</evidence>
<name>A0A914R1Z4_PAREQ</name>
<organism evidence="3 4">
    <name type="scientific">Parascaris equorum</name>
    <name type="common">Equine roundworm</name>
    <dbReference type="NCBI Taxonomy" id="6256"/>
    <lineage>
        <taxon>Eukaryota</taxon>
        <taxon>Metazoa</taxon>
        <taxon>Ecdysozoa</taxon>
        <taxon>Nematoda</taxon>
        <taxon>Chromadorea</taxon>
        <taxon>Rhabditida</taxon>
        <taxon>Spirurina</taxon>
        <taxon>Ascaridomorpha</taxon>
        <taxon>Ascaridoidea</taxon>
        <taxon>Ascarididae</taxon>
        <taxon>Parascaris</taxon>
    </lineage>
</organism>
<sequence>MIFKASLSLSVYFTQGFREKNKDLMRQDVLMVLKNSRSAFVRDLVGDDPVAVFRWNVVRATFRAMSAFQQAGNAIKSCG</sequence>
<keyword evidence="2" id="KW-0963">Cytoplasm</keyword>
<protein>
    <submittedName>
        <fullName evidence="4">Uncharacterized protein</fullName>
    </submittedName>
</protein>
<evidence type="ECO:0000313" key="4">
    <source>
        <dbReference type="WBParaSite" id="PEQ_0000062401-mRNA-1"/>
    </source>
</evidence>
<keyword evidence="3" id="KW-1185">Reference proteome</keyword>
<dbReference type="Gene3D" id="1.20.58.530">
    <property type="match status" value="1"/>
</dbReference>
<dbReference type="GO" id="GO:0005737">
    <property type="term" value="C:cytoplasm"/>
    <property type="evidence" value="ECO:0007669"/>
    <property type="project" value="UniProtKB-SubCell"/>
</dbReference>
<accession>A0A914R1Z4</accession>
<dbReference type="InterPro" id="IPR027417">
    <property type="entry name" value="P-loop_NTPase"/>
</dbReference>
<dbReference type="PANTHER" id="PTHR46184:SF5">
    <property type="entry name" value="UNCONVENTIONAL MYOSIN-IXA-LIKE"/>
    <property type="match status" value="1"/>
</dbReference>
<dbReference type="PANTHER" id="PTHR46184">
    <property type="entry name" value="UNCONVENTIONAL MYOSIN-IXB-LIKE PROTEIN"/>
    <property type="match status" value="1"/>
</dbReference>
<dbReference type="InterPro" id="IPR046987">
    <property type="entry name" value="Myo9"/>
</dbReference>
<dbReference type="WBParaSite" id="PEQ_0000062401-mRNA-1">
    <property type="protein sequence ID" value="PEQ_0000062401-mRNA-1"/>
    <property type="gene ID" value="PEQ_0000062401"/>
</dbReference>
<evidence type="ECO:0000256" key="1">
    <source>
        <dbReference type="ARBA" id="ARBA00004496"/>
    </source>
</evidence>
<dbReference type="GO" id="GO:0005884">
    <property type="term" value="C:actin filament"/>
    <property type="evidence" value="ECO:0007669"/>
    <property type="project" value="TreeGrafter"/>
</dbReference>
<proteinExistence type="predicted"/>
<dbReference type="AlphaFoldDB" id="A0A914R1Z4"/>
<evidence type="ECO:0000313" key="3">
    <source>
        <dbReference type="Proteomes" id="UP000887564"/>
    </source>
</evidence>
<dbReference type="SUPFAM" id="SSF52540">
    <property type="entry name" value="P-loop containing nucleoside triphosphate hydrolases"/>
    <property type="match status" value="1"/>
</dbReference>